<gene>
    <name evidence="2" type="ORF">ACFYTH_21515</name>
</gene>
<reference evidence="2 3" key="1">
    <citation type="submission" date="2024-10" db="EMBL/GenBank/DDBJ databases">
        <title>The Natural Products Discovery Center: Release of the First 8490 Sequenced Strains for Exploring Actinobacteria Biosynthetic Diversity.</title>
        <authorList>
            <person name="Kalkreuter E."/>
            <person name="Kautsar S.A."/>
            <person name="Yang D."/>
            <person name="Bader C.D."/>
            <person name="Teijaro C.N."/>
            <person name="Fluegel L."/>
            <person name="Davis C.M."/>
            <person name="Simpson J.R."/>
            <person name="Lauterbach L."/>
            <person name="Steele A.D."/>
            <person name="Gui C."/>
            <person name="Meng S."/>
            <person name="Li G."/>
            <person name="Viehrig K."/>
            <person name="Ye F."/>
            <person name="Su P."/>
            <person name="Kiefer A.F."/>
            <person name="Nichols A."/>
            <person name="Cepeda A.J."/>
            <person name="Yan W."/>
            <person name="Fan B."/>
            <person name="Jiang Y."/>
            <person name="Adhikari A."/>
            <person name="Zheng C.-J."/>
            <person name="Schuster L."/>
            <person name="Cowan T.M."/>
            <person name="Smanski M.J."/>
            <person name="Chevrette M.G."/>
            <person name="De Carvalho L.P.S."/>
            <person name="Shen B."/>
        </authorList>
    </citation>
    <scope>NUCLEOTIDE SEQUENCE [LARGE SCALE GENOMIC DNA]</scope>
    <source>
        <strain evidence="2 3">NPDC004550</strain>
    </source>
</reference>
<keyword evidence="3" id="KW-1185">Reference proteome</keyword>
<dbReference type="Proteomes" id="UP001601521">
    <property type="component" value="Unassembled WGS sequence"/>
</dbReference>
<feature type="compositionally biased region" description="Polar residues" evidence="1">
    <location>
        <begin position="146"/>
        <end position="156"/>
    </location>
</feature>
<feature type="region of interest" description="Disordered" evidence="1">
    <location>
        <begin position="134"/>
        <end position="164"/>
    </location>
</feature>
<sequence length="164" mass="17100">MALSALGIAHLVAAPAGETQEQFPQQGNLCPSTYHRRVGDLDLGNGRSLPLYLAPDSFDSAVFGVVSTYDSLTRLLNNLKNTGIDGSGLGDSSVAAACADFRSAWVTETELTAKAVGIIVDLLPRVKRQYQEADHDAGTSIGGTDMTPSLVPSVTEPSGRPPSG</sequence>
<dbReference type="RefSeq" id="WP_387252867.1">
    <property type="nucleotide sequence ID" value="NZ_JBIALX010000008.1"/>
</dbReference>
<evidence type="ECO:0000313" key="3">
    <source>
        <dbReference type="Proteomes" id="UP001601521"/>
    </source>
</evidence>
<evidence type="ECO:0000256" key="1">
    <source>
        <dbReference type="SAM" id="MobiDB-lite"/>
    </source>
</evidence>
<name>A0ABW6NLC8_9NOCA</name>
<dbReference type="EMBL" id="JBIALX010000008">
    <property type="protein sequence ID" value="MFF0455951.1"/>
    <property type="molecule type" value="Genomic_DNA"/>
</dbReference>
<organism evidence="2 3">
    <name type="scientific">Nocardia africana</name>
    <dbReference type="NCBI Taxonomy" id="134964"/>
    <lineage>
        <taxon>Bacteria</taxon>
        <taxon>Bacillati</taxon>
        <taxon>Actinomycetota</taxon>
        <taxon>Actinomycetes</taxon>
        <taxon>Mycobacteriales</taxon>
        <taxon>Nocardiaceae</taxon>
        <taxon>Nocardia</taxon>
    </lineage>
</organism>
<protein>
    <submittedName>
        <fullName evidence="2">Uncharacterized protein</fullName>
    </submittedName>
</protein>
<proteinExistence type="predicted"/>
<comment type="caution">
    <text evidence="2">The sequence shown here is derived from an EMBL/GenBank/DDBJ whole genome shotgun (WGS) entry which is preliminary data.</text>
</comment>
<evidence type="ECO:0000313" key="2">
    <source>
        <dbReference type="EMBL" id="MFF0455951.1"/>
    </source>
</evidence>
<accession>A0ABW6NLC8</accession>